<dbReference type="AlphaFoldDB" id="A0A939NGS1"/>
<dbReference type="PANTHER" id="PTHR45527:SF1">
    <property type="entry name" value="FATTY ACID SYNTHASE"/>
    <property type="match status" value="1"/>
</dbReference>
<dbReference type="GO" id="GO:0044550">
    <property type="term" value="P:secondary metabolite biosynthetic process"/>
    <property type="evidence" value="ECO:0007669"/>
    <property type="project" value="TreeGrafter"/>
</dbReference>
<dbReference type="PANTHER" id="PTHR45527">
    <property type="entry name" value="NONRIBOSOMAL PEPTIDE SYNTHETASE"/>
    <property type="match status" value="1"/>
</dbReference>
<dbReference type="InterPro" id="IPR023213">
    <property type="entry name" value="CAT-like_dom_sf"/>
</dbReference>
<evidence type="ECO:0000313" key="2">
    <source>
        <dbReference type="EMBL" id="MBO1919813.1"/>
    </source>
</evidence>
<evidence type="ECO:0000259" key="1">
    <source>
        <dbReference type="Pfam" id="PF00668"/>
    </source>
</evidence>
<dbReference type="GO" id="GO:0043041">
    <property type="term" value="P:amino acid activation for nonribosomal peptide biosynthetic process"/>
    <property type="evidence" value="ECO:0007669"/>
    <property type="project" value="TreeGrafter"/>
</dbReference>
<accession>A0A939NGS1</accession>
<gene>
    <name evidence="2" type="ORF">J4710_02670</name>
</gene>
<dbReference type="SUPFAM" id="SSF52777">
    <property type="entry name" value="CoA-dependent acyltransferases"/>
    <property type="match status" value="1"/>
</dbReference>
<dbReference type="GO" id="GO:0003824">
    <property type="term" value="F:catalytic activity"/>
    <property type="evidence" value="ECO:0007669"/>
    <property type="project" value="InterPro"/>
</dbReference>
<dbReference type="GO" id="GO:0005829">
    <property type="term" value="C:cytosol"/>
    <property type="evidence" value="ECO:0007669"/>
    <property type="project" value="TreeGrafter"/>
</dbReference>
<reference evidence="2" key="1">
    <citation type="submission" date="2021-03" db="EMBL/GenBank/DDBJ databases">
        <title>Molecular epidemiology and mechanisms of colistin and carbapenem resistance in Enterobacteriaceae from clinical isolates, the environment and porcine samples in Pretoria, South Africa.</title>
        <authorList>
            <person name="Bogoshi D."/>
            <person name="Mbelle N.M."/>
            <person name="Naidoo V."/>
            <person name="Osei Sekyere J."/>
        </authorList>
    </citation>
    <scope>NUCLEOTIDE SEQUENCE</scope>
    <source>
        <strain evidence="2">ESB009</strain>
    </source>
</reference>
<dbReference type="EMBL" id="JAGETT010000010">
    <property type="protein sequence ID" value="MBO1919813.1"/>
    <property type="molecule type" value="Genomic_DNA"/>
</dbReference>
<dbReference type="InterPro" id="IPR001242">
    <property type="entry name" value="Condensation_dom"/>
</dbReference>
<organism evidence="2">
    <name type="scientific">Staphylococcus xylosus</name>
    <dbReference type="NCBI Taxonomy" id="1288"/>
    <lineage>
        <taxon>Bacteria</taxon>
        <taxon>Bacillati</taxon>
        <taxon>Bacillota</taxon>
        <taxon>Bacilli</taxon>
        <taxon>Bacillales</taxon>
        <taxon>Staphylococcaceae</taxon>
        <taxon>Staphylococcus</taxon>
    </lineage>
</organism>
<protein>
    <recommendedName>
        <fullName evidence="1">Condensation domain-containing protein</fullName>
    </recommendedName>
</protein>
<proteinExistence type="predicted"/>
<name>A0A939NGS1_STAXY</name>
<dbReference type="Gene3D" id="3.30.559.30">
    <property type="entry name" value="Nonribosomal peptide synthetase, condensation domain"/>
    <property type="match status" value="1"/>
</dbReference>
<dbReference type="Pfam" id="PF00668">
    <property type="entry name" value="Condensation"/>
    <property type="match status" value="1"/>
</dbReference>
<sequence>MVVGSPISGRTHKDTENMLGMFVNTLAMRAYPERSKTFNELLSEVKDTALKAYDNQEYPLEDLVDEVVETRDLTRNPLFDVLFTLQNNETESLQIEDWSIEQKEPSTTNAKFDLSMTILMMMVIKFH</sequence>
<dbReference type="GO" id="GO:0008610">
    <property type="term" value="P:lipid biosynthetic process"/>
    <property type="evidence" value="ECO:0007669"/>
    <property type="project" value="UniProtKB-ARBA"/>
</dbReference>
<dbReference type="Gene3D" id="3.30.559.10">
    <property type="entry name" value="Chloramphenicol acetyltransferase-like domain"/>
    <property type="match status" value="1"/>
</dbReference>
<dbReference type="GO" id="GO:0031177">
    <property type="term" value="F:phosphopantetheine binding"/>
    <property type="evidence" value="ECO:0007669"/>
    <property type="project" value="TreeGrafter"/>
</dbReference>
<feature type="domain" description="Condensation" evidence="1">
    <location>
        <begin position="2"/>
        <end position="119"/>
    </location>
</feature>
<comment type="caution">
    <text evidence="2">The sequence shown here is derived from an EMBL/GenBank/DDBJ whole genome shotgun (WGS) entry which is preliminary data.</text>
</comment>